<dbReference type="NCBIfam" id="TIGR00363">
    <property type="entry name" value="MetQ/NlpA family lipoprotein"/>
    <property type="match status" value="1"/>
</dbReference>
<dbReference type="SUPFAM" id="SSF53850">
    <property type="entry name" value="Periplasmic binding protein-like II"/>
    <property type="match status" value="1"/>
</dbReference>
<evidence type="ECO:0000313" key="9">
    <source>
        <dbReference type="Proteomes" id="UP000183417"/>
    </source>
</evidence>
<dbReference type="EMBL" id="FNPE01000015">
    <property type="protein sequence ID" value="SDZ24354.1"/>
    <property type="molecule type" value="Genomic_DNA"/>
</dbReference>
<dbReference type="PIRSF" id="PIRSF002854">
    <property type="entry name" value="MetQ"/>
    <property type="match status" value="1"/>
</dbReference>
<evidence type="ECO:0000313" key="8">
    <source>
        <dbReference type="EMBL" id="SDZ24354.1"/>
    </source>
</evidence>
<evidence type="ECO:0000256" key="4">
    <source>
        <dbReference type="ARBA" id="ARBA00023139"/>
    </source>
</evidence>
<organism evidence="8 9">
    <name type="scientific">Delftia lacustris</name>
    <dbReference type="NCBI Taxonomy" id="558537"/>
    <lineage>
        <taxon>Bacteria</taxon>
        <taxon>Pseudomonadati</taxon>
        <taxon>Pseudomonadota</taxon>
        <taxon>Betaproteobacteria</taxon>
        <taxon>Burkholderiales</taxon>
        <taxon>Comamonadaceae</taxon>
        <taxon>Delftia</taxon>
    </lineage>
</organism>
<accession>A0A1H3RF57</accession>
<evidence type="ECO:0000256" key="6">
    <source>
        <dbReference type="PIRNR" id="PIRNR002854"/>
    </source>
</evidence>
<dbReference type="GO" id="GO:0016020">
    <property type="term" value="C:membrane"/>
    <property type="evidence" value="ECO:0007669"/>
    <property type="project" value="UniProtKB-SubCell"/>
</dbReference>
<keyword evidence="3" id="KW-0472">Membrane</keyword>
<keyword evidence="4" id="KW-0564">Palmitate</keyword>
<sequence>MRLPAAKPDAEPFSRAGGVLSQPVEESPPVMLKKALSAIAIATLALTAQAADVLKVGATAVPHAEILNHIKPALKAQGIDLQIKEFSDYVQPNAAVEDKQLDVNFFQHQPYLDSYNKDRKTSLVAVPNGKVHVEPFGGYSQKIKNVKDLKDGATIAIPNDPSNGGRALILLAKQGLIELKDPKSLTPTPLDVAKNPKKLKFKELEAPLLPRALGDVDLALINTNYAIEAKLNPTKDALFIEGADSPYTNIVVSRQDRANDPNIAKLMNALHTPDVKKFIVEKYKGAVVPAF</sequence>
<dbReference type="PANTHER" id="PTHR30429">
    <property type="entry name" value="D-METHIONINE-BINDING LIPOPROTEIN METQ"/>
    <property type="match status" value="1"/>
</dbReference>
<dbReference type="AlphaFoldDB" id="A0A1H3RF57"/>
<dbReference type="Proteomes" id="UP000183417">
    <property type="component" value="Unassembled WGS sequence"/>
</dbReference>
<dbReference type="CDD" id="cd13597">
    <property type="entry name" value="PBP2_lipoprotein_Tp32"/>
    <property type="match status" value="1"/>
</dbReference>
<proteinExistence type="inferred from homology"/>
<evidence type="ECO:0000256" key="5">
    <source>
        <dbReference type="ARBA" id="ARBA00023288"/>
    </source>
</evidence>
<evidence type="ECO:0000256" key="1">
    <source>
        <dbReference type="ARBA" id="ARBA00004635"/>
    </source>
</evidence>
<keyword evidence="2" id="KW-0732">Signal</keyword>
<dbReference type="Gene3D" id="3.40.190.10">
    <property type="entry name" value="Periplasmic binding protein-like II"/>
    <property type="match status" value="2"/>
</dbReference>
<feature type="region of interest" description="Disordered" evidence="7">
    <location>
        <begin position="1"/>
        <end position="20"/>
    </location>
</feature>
<reference evidence="8 9" key="1">
    <citation type="submission" date="2016-10" db="EMBL/GenBank/DDBJ databases">
        <authorList>
            <person name="de Groot N.N."/>
        </authorList>
    </citation>
    <scope>NUCLEOTIDE SEQUENCE [LARGE SCALE GENOMIC DNA]</scope>
    <source>
        <strain evidence="8 9">LMG 24775</strain>
    </source>
</reference>
<dbReference type="InterPro" id="IPR004872">
    <property type="entry name" value="Lipoprotein_NlpA"/>
</dbReference>
<evidence type="ECO:0000256" key="7">
    <source>
        <dbReference type="SAM" id="MobiDB-lite"/>
    </source>
</evidence>
<dbReference type="Pfam" id="PF03180">
    <property type="entry name" value="Lipoprotein_9"/>
    <property type="match status" value="1"/>
</dbReference>
<keyword evidence="5 6" id="KW-0449">Lipoprotein</keyword>
<comment type="similarity">
    <text evidence="6">Belongs to the nlpA lipoprotein family.</text>
</comment>
<evidence type="ECO:0000256" key="2">
    <source>
        <dbReference type="ARBA" id="ARBA00022729"/>
    </source>
</evidence>
<gene>
    <name evidence="8" type="ORF">SAMN05421547_115118</name>
</gene>
<comment type="subcellular location">
    <subcellularLocation>
        <location evidence="1">Membrane</location>
        <topology evidence="1">Lipid-anchor</topology>
    </subcellularLocation>
</comment>
<protein>
    <recommendedName>
        <fullName evidence="6">Lipoprotein</fullName>
    </recommendedName>
</protein>
<dbReference type="PANTHER" id="PTHR30429:SF0">
    <property type="entry name" value="METHIONINE-BINDING LIPOPROTEIN METQ"/>
    <property type="match status" value="1"/>
</dbReference>
<name>A0A1H3RF57_9BURK</name>
<evidence type="ECO:0000256" key="3">
    <source>
        <dbReference type="ARBA" id="ARBA00023136"/>
    </source>
</evidence>